<evidence type="ECO:0008006" key="3">
    <source>
        <dbReference type="Google" id="ProtNLM"/>
    </source>
</evidence>
<reference evidence="2" key="1">
    <citation type="submission" date="2016-02" db="EMBL/GenBank/DDBJ databases">
        <authorList>
            <person name="Rodrigo-Torres Lidia"/>
            <person name="Arahal R.David."/>
        </authorList>
    </citation>
    <scope>NUCLEOTIDE SEQUENCE [LARGE SCALE GENOMIC DNA]</scope>
    <source>
        <strain evidence="2">CECT 8713</strain>
    </source>
</reference>
<dbReference type="Pfam" id="PF11333">
    <property type="entry name" value="DUF3135"/>
    <property type="match status" value="1"/>
</dbReference>
<keyword evidence="2" id="KW-1185">Reference proteome</keyword>
<sequence>MKTLPSFDELKALAENDPQALEVLRIEMSEEIIDSASESMQPKLRAQMSHINRVIASGKNPNHVNALLMKELMRQFDRFSTAINNPQALTERSATVTTLHPKRNEGTVAIEG</sequence>
<dbReference type="RefSeq" id="WP_062706999.1">
    <property type="nucleotide sequence ID" value="NZ_CAWRCI010000009.1"/>
</dbReference>
<dbReference type="OrthoDB" id="5917239at2"/>
<dbReference type="EMBL" id="FIZY01000009">
    <property type="protein sequence ID" value="CZF80240.1"/>
    <property type="molecule type" value="Genomic_DNA"/>
</dbReference>
<dbReference type="InterPro" id="IPR021482">
    <property type="entry name" value="DUF3135"/>
</dbReference>
<organism evidence="1 2">
    <name type="scientific">Grimontia marina</name>
    <dbReference type="NCBI Taxonomy" id="646534"/>
    <lineage>
        <taxon>Bacteria</taxon>
        <taxon>Pseudomonadati</taxon>
        <taxon>Pseudomonadota</taxon>
        <taxon>Gammaproteobacteria</taxon>
        <taxon>Vibrionales</taxon>
        <taxon>Vibrionaceae</taxon>
        <taxon>Grimontia</taxon>
    </lineage>
</organism>
<gene>
    <name evidence="1" type="ORF">GMA8713_01296</name>
</gene>
<evidence type="ECO:0000313" key="1">
    <source>
        <dbReference type="EMBL" id="CZF80240.1"/>
    </source>
</evidence>
<proteinExistence type="predicted"/>
<dbReference type="Proteomes" id="UP000073601">
    <property type="component" value="Unassembled WGS sequence"/>
</dbReference>
<dbReference type="AlphaFoldDB" id="A0A128F1D4"/>
<accession>A0A128F1D4</accession>
<evidence type="ECO:0000313" key="2">
    <source>
        <dbReference type="Proteomes" id="UP000073601"/>
    </source>
</evidence>
<name>A0A128F1D4_9GAMM</name>
<protein>
    <recommendedName>
        <fullName evidence="3">DUF3135 domain-containing protein</fullName>
    </recommendedName>
</protein>